<gene>
    <name evidence="1" type="ORF">CLV48_104293</name>
</gene>
<keyword evidence="2" id="KW-1185">Reference proteome</keyword>
<sequence length="43" mass="4965">MLKLFVSEYLYMELFVISLLLSSGNWAESINEEGDSQLCMNFV</sequence>
<evidence type="ECO:0000313" key="2">
    <source>
        <dbReference type="Proteomes" id="UP000240708"/>
    </source>
</evidence>
<dbReference type="AlphaFoldDB" id="A0A2P8E6R2"/>
<evidence type="ECO:0000313" key="1">
    <source>
        <dbReference type="EMBL" id="PSL05118.1"/>
    </source>
</evidence>
<dbReference type="Proteomes" id="UP000240708">
    <property type="component" value="Unassembled WGS sequence"/>
</dbReference>
<reference evidence="1 2" key="1">
    <citation type="submission" date="2018-03" db="EMBL/GenBank/DDBJ databases">
        <title>Genomic Encyclopedia of Archaeal and Bacterial Type Strains, Phase II (KMG-II): from individual species to whole genera.</title>
        <authorList>
            <person name="Goeker M."/>
        </authorList>
    </citation>
    <scope>NUCLEOTIDE SEQUENCE [LARGE SCALE GENOMIC DNA]</scope>
    <source>
        <strain evidence="1 2">DSM 28057</strain>
    </source>
</reference>
<comment type="caution">
    <text evidence="1">The sequence shown here is derived from an EMBL/GenBank/DDBJ whole genome shotgun (WGS) entry which is preliminary data.</text>
</comment>
<protein>
    <submittedName>
        <fullName evidence="1">Uncharacterized protein</fullName>
    </submittedName>
</protein>
<name>A0A2P8E6R2_9BACT</name>
<proteinExistence type="predicted"/>
<organism evidence="1 2">
    <name type="scientific">Cecembia rubra</name>
    <dbReference type="NCBI Taxonomy" id="1485585"/>
    <lineage>
        <taxon>Bacteria</taxon>
        <taxon>Pseudomonadati</taxon>
        <taxon>Bacteroidota</taxon>
        <taxon>Cytophagia</taxon>
        <taxon>Cytophagales</taxon>
        <taxon>Cyclobacteriaceae</taxon>
        <taxon>Cecembia</taxon>
    </lineage>
</organism>
<accession>A0A2P8E6R2</accession>
<dbReference type="EMBL" id="PYGF01000004">
    <property type="protein sequence ID" value="PSL05118.1"/>
    <property type="molecule type" value="Genomic_DNA"/>
</dbReference>